<name>A0A832Z4A0_9CREN</name>
<proteinExistence type="predicted"/>
<dbReference type="GO" id="GO:0004022">
    <property type="term" value="F:alcohol dehydrogenase (NAD+) activity"/>
    <property type="evidence" value="ECO:0007669"/>
    <property type="project" value="TreeGrafter"/>
</dbReference>
<dbReference type="Proteomes" id="UP000605805">
    <property type="component" value="Unassembled WGS sequence"/>
</dbReference>
<dbReference type="EMBL" id="DQTV01000114">
    <property type="protein sequence ID" value="HIP57548.1"/>
    <property type="molecule type" value="Genomic_DNA"/>
</dbReference>
<organism evidence="4 5">
    <name type="scientific">Ignisphaera aggregans</name>
    <dbReference type="NCBI Taxonomy" id="334771"/>
    <lineage>
        <taxon>Archaea</taxon>
        <taxon>Thermoproteota</taxon>
        <taxon>Thermoprotei</taxon>
        <taxon>Desulfurococcales</taxon>
        <taxon>Desulfurococcaceae</taxon>
        <taxon>Ignisphaera</taxon>
    </lineage>
</organism>
<dbReference type="SUPFAM" id="SSF56796">
    <property type="entry name" value="Dehydroquinate synthase-like"/>
    <property type="match status" value="1"/>
</dbReference>
<feature type="domain" description="Alcohol dehydrogenase iron-type/glycerol dehydrogenase GldA" evidence="2">
    <location>
        <begin position="2"/>
        <end position="48"/>
    </location>
</feature>
<evidence type="ECO:0000259" key="3">
    <source>
        <dbReference type="Pfam" id="PF25137"/>
    </source>
</evidence>
<protein>
    <submittedName>
        <fullName evidence="4">Iron-containing alcohol dehydrogenase</fullName>
    </submittedName>
</protein>
<evidence type="ECO:0000313" key="5">
    <source>
        <dbReference type="Proteomes" id="UP000605805"/>
    </source>
</evidence>
<reference evidence="4" key="1">
    <citation type="journal article" date="2020" name="ISME J.">
        <title>Gammaproteobacteria mediating utilization of methyl-, sulfur- and petroleum organic compounds in deep ocean hydrothermal plumes.</title>
        <authorList>
            <person name="Zhou Z."/>
            <person name="Liu Y."/>
            <person name="Pan J."/>
            <person name="Cron B.R."/>
            <person name="Toner B.M."/>
            <person name="Anantharaman K."/>
            <person name="Breier J.A."/>
            <person name="Dick G.J."/>
            <person name="Li M."/>
        </authorList>
    </citation>
    <scope>NUCLEOTIDE SEQUENCE</scope>
    <source>
        <strain evidence="4">SZUA-1435</strain>
    </source>
</reference>
<dbReference type="Pfam" id="PF25137">
    <property type="entry name" value="ADH_Fe_C"/>
    <property type="match status" value="1"/>
</dbReference>
<dbReference type="Gene3D" id="1.20.1090.10">
    <property type="entry name" value="Dehydroquinate synthase-like - alpha domain"/>
    <property type="match status" value="1"/>
</dbReference>
<dbReference type="AlphaFoldDB" id="A0A832Z4A0"/>
<dbReference type="Pfam" id="PF00465">
    <property type="entry name" value="Fe-ADH"/>
    <property type="match status" value="1"/>
</dbReference>
<keyword evidence="1" id="KW-0560">Oxidoreductase</keyword>
<dbReference type="GO" id="GO:0046872">
    <property type="term" value="F:metal ion binding"/>
    <property type="evidence" value="ECO:0007669"/>
    <property type="project" value="InterPro"/>
</dbReference>
<dbReference type="CDD" id="cd08551">
    <property type="entry name" value="Fe-ADH"/>
    <property type="match status" value="1"/>
</dbReference>
<dbReference type="PANTHER" id="PTHR11496">
    <property type="entry name" value="ALCOHOL DEHYDROGENASE"/>
    <property type="match status" value="1"/>
</dbReference>
<feature type="non-terminal residue" evidence="4">
    <location>
        <position position="1"/>
    </location>
</feature>
<accession>A0A832Z4A0</accession>
<evidence type="ECO:0000256" key="1">
    <source>
        <dbReference type="ARBA" id="ARBA00023002"/>
    </source>
</evidence>
<dbReference type="Gene3D" id="3.40.50.1970">
    <property type="match status" value="1"/>
</dbReference>
<sequence>LPPIVAIPTTCGTGSEVTRYAVITDDRGLKKLTIVGDSIVPKIAVLDPTTLRHLPKELVVWTALDALSHALEAYVSRRATSLSDTLALQVVRTIIESLEMGVRGDMAALEELHIASMMAGLAINITGTNLVHAMGYYLTTRLGVHHGLSNAVVLPLAMEVLLKALPREKLVKLSRAMGIELAEPSALARRLAEFESRFGVARSLRELGFDKSRVDEYATDVLEYRRNIENTIVEVSRDMVKSLIEKLYEGW</sequence>
<gene>
    <name evidence="4" type="ORF">EYH02_05760</name>
</gene>
<evidence type="ECO:0000259" key="2">
    <source>
        <dbReference type="Pfam" id="PF00465"/>
    </source>
</evidence>
<evidence type="ECO:0000313" key="4">
    <source>
        <dbReference type="EMBL" id="HIP57548.1"/>
    </source>
</evidence>
<dbReference type="InterPro" id="IPR039697">
    <property type="entry name" value="Alcohol_dehydrogenase_Fe"/>
</dbReference>
<dbReference type="PANTHER" id="PTHR11496:SF83">
    <property type="entry name" value="HYDROXYACID-OXOACID TRANSHYDROGENASE, MITOCHONDRIAL"/>
    <property type="match status" value="1"/>
</dbReference>
<feature type="domain" description="Fe-containing alcohol dehydrogenase-like C-terminal" evidence="3">
    <location>
        <begin position="60"/>
        <end position="248"/>
    </location>
</feature>
<comment type="caution">
    <text evidence="4">The sequence shown here is derived from an EMBL/GenBank/DDBJ whole genome shotgun (WGS) entry which is preliminary data.</text>
</comment>
<dbReference type="InterPro" id="IPR018211">
    <property type="entry name" value="ADH_Fe_CS"/>
</dbReference>
<dbReference type="PROSITE" id="PS00913">
    <property type="entry name" value="ADH_IRON_1"/>
    <property type="match status" value="1"/>
</dbReference>
<dbReference type="InterPro" id="IPR001670">
    <property type="entry name" value="ADH_Fe/GldA"/>
</dbReference>
<dbReference type="InterPro" id="IPR056798">
    <property type="entry name" value="ADH_Fe_C"/>
</dbReference>